<organism evidence="1 2">
    <name type="scientific">Polynucleobacter campilacus</name>
    <dbReference type="NCBI Taxonomy" id="1743163"/>
    <lineage>
        <taxon>Bacteria</taxon>
        <taxon>Pseudomonadati</taxon>
        <taxon>Pseudomonadota</taxon>
        <taxon>Betaproteobacteria</taxon>
        <taxon>Burkholderiales</taxon>
        <taxon>Burkholderiaceae</taxon>
        <taxon>Polynucleobacter</taxon>
    </lineage>
</organism>
<dbReference type="AlphaFoldDB" id="A0A254PQG6"/>
<dbReference type="Proteomes" id="UP000197528">
    <property type="component" value="Unassembled WGS sequence"/>
</dbReference>
<keyword evidence="2" id="KW-1185">Reference proteome</keyword>
<evidence type="ECO:0008006" key="3">
    <source>
        <dbReference type="Google" id="ProtNLM"/>
    </source>
</evidence>
<sequence length="228" mass="25321">MSSQVALMVLVDIQSSAKISGILRLMFARLWLWSTPGLEFFKHMGSGKNGGFSFRPSGTHQALYCIFKDLSSAEKFCASSKLIQWYRAHANEFFSVKLKTYSIKGQWSGFIPQITADTPTSGPIVSITRASIKPLNCLEFWSKEPAAEISLEKTAGCIIAAGIGEAPFFRQATFTIWESQAAMDQYARQGAHQEAIRASMNGSYFSESMFSRYQPFDAFGSWKGRTLG</sequence>
<accession>A0A254PQG6</accession>
<dbReference type="RefSeq" id="WP_088526238.1">
    <property type="nucleotide sequence ID" value="NZ_NGUP01000007.1"/>
</dbReference>
<gene>
    <name evidence="1" type="ORF">CBI31_09870</name>
</gene>
<name>A0A254PQG6_9BURK</name>
<reference evidence="1 2" key="1">
    <citation type="submission" date="2017-05" db="EMBL/GenBank/DDBJ databases">
        <title>Genome of Polynucleobacter sp. MWH-Feld-100.</title>
        <authorList>
            <person name="Hahn M.W."/>
        </authorList>
    </citation>
    <scope>NUCLEOTIDE SEQUENCE [LARGE SCALE GENOMIC DNA]</scope>
    <source>
        <strain evidence="1 2">MWH-Feld-100</strain>
    </source>
</reference>
<dbReference type="EMBL" id="NGUP01000007">
    <property type="protein sequence ID" value="OWS68739.1"/>
    <property type="molecule type" value="Genomic_DNA"/>
</dbReference>
<dbReference type="CDD" id="cd21650">
    <property type="entry name" value="CrtA-like"/>
    <property type="match status" value="1"/>
</dbReference>
<evidence type="ECO:0000313" key="1">
    <source>
        <dbReference type="EMBL" id="OWS68739.1"/>
    </source>
</evidence>
<dbReference type="InterPro" id="IPR049574">
    <property type="entry name" value="CrtA-like"/>
</dbReference>
<comment type="caution">
    <text evidence="1">The sequence shown here is derived from an EMBL/GenBank/DDBJ whole genome shotgun (WGS) entry which is preliminary data.</text>
</comment>
<evidence type="ECO:0000313" key="2">
    <source>
        <dbReference type="Proteomes" id="UP000197528"/>
    </source>
</evidence>
<proteinExistence type="predicted"/>
<dbReference type="OrthoDB" id="1122317at2"/>
<protein>
    <recommendedName>
        <fullName evidence="3">Spheroidene monooxygenase</fullName>
    </recommendedName>
</protein>